<evidence type="ECO:0000256" key="1">
    <source>
        <dbReference type="ARBA" id="ARBA00010613"/>
    </source>
</evidence>
<protein>
    <recommendedName>
        <fullName evidence="5">Omega-amidase YafV</fullName>
        <ecNumber evidence="3">3.5.1.3</ecNumber>
    </recommendedName>
</protein>
<dbReference type="Pfam" id="PF00795">
    <property type="entry name" value="CN_hydrolase"/>
    <property type="match status" value="1"/>
</dbReference>
<evidence type="ECO:0000259" key="6">
    <source>
        <dbReference type="PROSITE" id="PS50263"/>
    </source>
</evidence>
<name>A0A2N3IIJ2_9BACT</name>
<dbReference type="InterPro" id="IPR036526">
    <property type="entry name" value="C-N_Hydrolase_sf"/>
</dbReference>
<dbReference type="CDD" id="cd07575">
    <property type="entry name" value="Xc-1258_like"/>
    <property type="match status" value="1"/>
</dbReference>
<dbReference type="EC" id="3.5.1.3" evidence="3"/>
<evidence type="ECO:0000256" key="5">
    <source>
        <dbReference type="ARBA" id="ARBA00072139"/>
    </source>
</evidence>
<dbReference type="OrthoDB" id="9811121at2"/>
<evidence type="ECO:0000256" key="2">
    <source>
        <dbReference type="ARBA" id="ARBA00022801"/>
    </source>
</evidence>
<evidence type="ECO:0000256" key="3">
    <source>
        <dbReference type="ARBA" id="ARBA00039118"/>
    </source>
</evidence>
<proteinExistence type="inferred from homology"/>
<feature type="domain" description="CN hydrolase" evidence="6">
    <location>
        <begin position="5"/>
        <end position="241"/>
    </location>
</feature>
<dbReference type="GO" id="GO:0106008">
    <property type="term" value="F:2-oxoglutaramate amidase activity"/>
    <property type="evidence" value="ECO:0007669"/>
    <property type="project" value="TreeGrafter"/>
</dbReference>
<evidence type="ECO:0000313" key="7">
    <source>
        <dbReference type="EMBL" id="PKQ70145.1"/>
    </source>
</evidence>
<dbReference type="InterPro" id="IPR003010">
    <property type="entry name" value="C-N_Hydrolase"/>
</dbReference>
<gene>
    <name evidence="7" type="ORF">Rain11_0805</name>
</gene>
<evidence type="ECO:0000256" key="4">
    <source>
        <dbReference type="ARBA" id="ARBA00052904"/>
    </source>
</evidence>
<dbReference type="PROSITE" id="PS50263">
    <property type="entry name" value="CN_HYDROLASE"/>
    <property type="match status" value="1"/>
</dbReference>
<dbReference type="NCBIfam" id="NF007757">
    <property type="entry name" value="PRK10438.1"/>
    <property type="match status" value="1"/>
</dbReference>
<reference evidence="7 8" key="1">
    <citation type="submission" date="2017-06" db="EMBL/GenBank/DDBJ databases">
        <title>Raineya orbicola gen. nov., sp. nov. a slightly thermophilic bacterium of the phylum Bacteroidetes and the description of Raineyaceae fam. nov.</title>
        <authorList>
            <person name="Albuquerque L."/>
            <person name="Polonia A.R.M."/>
            <person name="Barroso C."/>
            <person name="Froufe H.J.C."/>
            <person name="Lage O."/>
            <person name="Lobo-Da-Cunha A."/>
            <person name="Egas C."/>
            <person name="Da Costa M.S."/>
        </authorList>
    </citation>
    <scope>NUCLEOTIDE SEQUENCE [LARGE SCALE GENOMIC DNA]</scope>
    <source>
        <strain evidence="7 8">SPSPC-11</strain>
    </source>
</reference>
<dbReference type="GO" id="GO:0050152">
    <property type="term" value="F:omega-amidase activity"/>
    <property type="evidence" value="ECO:0007669"/>
    <property type="project" value="UniProtKB-EC"/>
</dbReference>
<accession>A0A2N3IIJ2</accession>
<dbReference type="SUPFAM" id="SSF56317">
    <property type="entry name" value="Carbon-nitrogen hydrolase"/>
    <property type="match status" value="1"/>
</dbReference>
<comment type="catalytic activity">
    <reaction evidence="4">
        <text>a monoamide of a dicarboxylate + H2O = a dicarboxylate + NH4(+)</text>
        <dbReference type="Rhea" id="RHEA:11716"/>
        <dbReference type="ChEBI" id="CHEBI:15377"/>
        <dbReference type="ChEBI" id="CHEBI:28938"/>
        <dbReference type="ChEBI" id="CHEBI:28965"/>
        <dbReference type="ChEBI" id="CHEBI:77450"/>
        <dbReference type="EC" id="3.5.1.3"/>
    </reaction>
</comment>
<dbReference type="Proteomes" id="UP000233387">
    <property type="component" value="Unassembled WGS sequence"/>
</dbReference>
<sequence>MQENLHVTFIQSHLHWENITANLAMFEEKIAFLPQRTDIIILPEMFSTGFTMNASQLAEFMNQNTCKWLQKQAEKMQAVMVASAIIKENSRFYNRLLWVEPSGSIDFYDKRHLFSFAGEDKVFTAGTKRIIKTWKGWHICPLICYDLRFPIWSRNVNLAYDLLIYVANWPNPRLRAWDILLQARAIENQTYCIGVNRAGVDGNGLPYNGNSAAYDFKGETLAKAENGEEKAVQIVLEKNTLQEYRQKFTAYLDADAFEIVETRDRSLG</sequence>
<organism evidence="7 8">
    <name type="scientific">Raineya orbicola</name>
    <dbReference type="NCBI Taxonomy" id="2016530"/>
    <lineage>
        <taxon>Bacteria</taxon>
        <taxon>Pseudomonadati</taxon>
        <taxon>Bacteroidota</taxon>
        <taxon>Cytophagia</taxon>
        <taxon>Cytophagales</taxon>
        <taxon>Raineyaceae</taxon>
        <taxon>Raineya</taxon>
    </lineage>
</organism>
<dbReference type="FunFam" id="3.60.110.10:FF:000004">
    <property type="entry name" value="Carbon-nitrogen hydrolase"/>
    <property type="match status" value="1"/>
</dbReference>
<dbReference type="Gene3D" id="3.60.110.10">
    <property type="entry name" value="Carbon-nitrogen hydrolase"/>
    <property type="match status" value="1"/>
</dbReference>
<keyword evidence="8" id="KW-1185">Reference proteome</keyword>
<dbReference type="PANTHER" id="PTHR47799:SF1">
    <property type="entry name" value="OMEGA-AMIDASE YAFV"/>
    <property type="match status" value="1"/>
</dbReference>
<dbReference type="InterPro" id="IPR052737">
    <property type="entry name" value="Omega-amidase_YafV"/>
</dbReference>
<keyword evidence="2 7" id="KW-0378">Hydrolase</keyword>
<comment type="caution">
    <text evidence="7">The sequence shown here is derived from an EMBL/GenBank/DDBJ whole genome shotgun (WGS) entry which is preliminary data.</text>
</comment>
<evidence type="ECO:0000313" key="8">
    <source>
        <dbReference type="Proteomes" id="UP000233387"/>
    </source>
</evidence>
<dbReference type="PANTHER" id="PTHR47799">
    <property type="entry name" value="OMEGA-AMIDASE YAFV"/>
    <property type="match status" value="1"/>
</dbReference>
<dbReference type="AlphaFoldDB" id="A0A2N3IIJ2"/>
<dbReference type="EMBL" id="NKXO01000010">
    <property type="protein sequence ID" value="PKQ70145.1"/>
    <property type="molecule type" value="Genomic_DNA"/>
</dbReference>
<comment type="similarity">
    <text evidence="1">Belongs to the carbon-nitrogen hydrolase superfamily. NIT1/NIT2 family.</text>
</comment>